<dbReference type="PROSITE" id="PS51273">
    <property type="entry name" value="GATASE_TYPE_1"/>
    <property type="match status" value="1"/>
</dbReference>
<dbReference type="InterPro" id="IPR011697">
    <property type="entry name" value="Peptidase_C26"/>
</dbReference>
<accession>A0A2I1K1Z1</accession>
<dbReference type="Pfam" id="PF07722">
    <property type="entry name" value="Peptidase_C26"/>
    <property type="match status" value="1"/>
</dbReference>
<dbReference type="FunFam" id="3.40.50.880:FF:000030">
    <property type="entry name" value="Gamma-glutamyl-gamma-aminobutyrate hydrolase PuuD"/>
    <property type="match status" value="1"/>
</dbReference>
<dbReference type="SUPFAM" id="SSF52317">
    <property type="entry name" value="Class I glutamine amidotransferase-like"/>
    <property type="match status" value="1"/>
</dbReference>
<gene>
    <name evidence="1" type="ORF">CYJ57_02935</name>
</gene>
<protein>
    <submittedName>
        <fullName evidence="1">Uncharacterized protein</fullName>
    </submittedName>
</protein>
<proteinExistence type="predicted"/>
<evidence type="ECO:0000313" key="1">
    <source>
        <dbReference type="EMBL" id="PKY89679.1"/>
    </source>
</evidence>
<dbReference type="InterPro" id="IPR044668">
    <property type="entry name" value="PuuD-like"/>
</dbReference>
<reference evidence="1 2" key="1">
    <citation type="submission" date="2017-12" db="EMBL/GenBank/DDBJ databases">
        <title>Phylogenetic diversity of female urinary microbiome.</title>
        <authorList>
            <person name="Thomas-White K."/>
            <person name="Wolfe A.J."/>
        </authorList>
    </citation>
    <scope>NUCLEOTIDE SEQUENCE [LARGE SCALE GENOMIC DNA]</scope>
    <source>
        <strain evidence="1 2">UMB0898</strain>
    </source>
</reference>
<dbReference type="PANTHER" id="PTHR43235">
    <property type="entry name" value="GLUTAMINE AMIDOTRANSFERASE PB2B2.05-RELATED"/>
    <property type="match status" value="1"/>
</dbReference>
<evidence type="ECO:0000313" key="2">
    <source>
        <dbReference type="Proteomes" id="UP000234384"/>
    </source>
</evidence>
<dbReference type="PANTHER" id="PTHR43235:SF1">
    <property type="entry name" value="GLUTAMINE AMIDOTRANSFERASE PB2B2.05-RELATED"/>
    <property type="match status" value="1"/>
</dbReference>
<dbReference type="GO" id="GO:0033969">
    <property type="term" value="F:gamma-glutamyl-gamma-aminobutyrate hydrolase activity"/>
    <property type="evidence" value="ECO:0007669"/>
    <property type="project" value="TreeGrafter"/>
</dbReference>
<dbReference type="Gene3D" id="3.40.50.880">
    <property type="match status" value="1"/>
</dbReference>
<dbReference type="GO" id="GO:0006598">
    <property type="term" value="P:polyamine catabolic process"/>
    <property type="evidence" value="ECO:0007669"/>
    <property type="project" value="TreeGrafter"/>
</dbReference>
<dbReference type="GO" id="GO:0005829">
    <property type="term" value="C:cytosol"/>
    <property type="evidence" value="ECO:0007669"/>
    <property type="project" value="TreeGrafter"/>
</dbReference>
<comment type="caution">
    <text evidence="1">The sequence shown here is derived from an EMBL/GenBank/DDBJ whole genome shotgun (WGS) entry which is preliminary data.</text>
</comment>
<dbReference type="InterPro" id="IPR029062">
    <property type="entry name" value="Class_I_gatase-like"/>
</dbReference>
<name>A0A2I1K1Z1_9LACT</name>
<dbReference type="CDD" id="cd01745">
    <property type="entry name" value="GATase1_2"/>
    <property type="match status" value="1"/>
</dbReference>
<dbReference type="AlphaFoldDB" id="A0A2I1K1Z1"/>
<dbReference type="OrthoDB" id="9813383at2"/>
<dbReference type="RefSeq" id="WP_101954000.1">
    <property type="nucleotide sequence ID" value="NZ_PKHE01000005.1"/>
</dbReference>
<dbReference type="Proteomes" id="UP000234384">
    <property type="component" value="Unassembled WGS sequence"/>
</dbReference>
<dbReference type="EMBL" id="PKHE01000005">
    <property type="protein sequence ID" value="PKY89679.1"/>
    <property type="molecule type" value="Genomic_DNA"/>
</dbReference>
<organism evidence="1 2">
    <name type="scientific">Falseniella ignava</name>
    <dbReference type="NCBI Taxonomy" id="137730"/>
    <lineage>
        <taxon>Bacteria</taxon>
        <taxon>Bacillati</taxon>
        <taxon>Bacillota</taxon>
        <taxon>Bacilli</taxon>
        <taxon>Lactobacillales</taxon>
        <taxon>Aerococcaceae</taxon>
        <taxon>Falseniella</taxon>
    </lineage>
</organism>
<sequence>MRRPIIGITMDVGAMQASGTYTGLTVHYAQAAFAEAVEAAGGIPYLIPLNAQAYLSEVIELIDGLILIGGSDVGPIHYQQQPREKLGLIKPDRDLNDIALFKAAVAAQIPVLGVCRGMQLLNAVLGGTLHQDLSENPNISIQHDQKSAPNVVTHTIEVESQSYWSRLVTDQSYVNSYHHQVIDQLAPGLKATVFSPDQVIEAVESEEEVPLILGVQWHPETLYQDASDQLAIFQDLIQRANHYRQ</sequence>